<accession>A0A0F9M5W1</accession>
<gene>
    <name evidence="1" type="ORF">LCGC14_1131430</name>
</gene>
<dbReference type="EMBL" id="LAZR01005301">
    <property type="protein sequence ID" value="KKN01079.1"/>
    <property type="molecule type" value="Genomic_DNA"/>
</dbReference>
<sequence>MPDRIELFDRFWLAYPRKEKKKQAFTAFKIVLKSASFDDLMAKLAEYKRTKRVHEGIIQLPTTWLRGDPLSDVYGDIEVTVDDKRLKEMRHSLKEKQAEVEEGEFSLAQCASNWRFRDNIERDLQICQQSVDYLKAEIARLEAKQ</sequence>
<dbReference type="AlphaFoldDB" id="A0A0F9M5W1"/>
<reference evidence="1" key="1">
    <citation type="journal article" date="2015" name="Nature">
        <title>Complex archaea that bridge the gap between prokaryotes and eukaryotes.</title>
        <authorList>
            <person name="Spang A."/>
            <person name="Saw J.H."/>
            <person name="Jorgensen S.L."/>
            <person name="Zaremba-Niedzwiedzka K."/>
            <person name="Martijn J."/>
            <person name="Lind A.E."/>
            <person name="van Eijk R."/>
            <person name="Schleper C."/>
            <person name="Guy L."/>
            <person name="Ettema T.J."/>
        </authorList>
    </citation>
    <scope>NUCLEOTIDE SEQUENCE</scope>
</reference>
<proteinExistence type="predicted"/>
<organism evidence="1">
    <name type="scientific">marine sediment metagenome</name>
    <dbReference type="NCBI Taxonomy" id="412755"/>
    <lineage>
        <taxon>unclassified sequences</taxon>
        <taxon>metagenomes</taxon>
        <taxon>ecological metagenomes</taxon>
    </lineage>
</organism>
<comment type="caution">
    <text evidence="1">The sequence shown here is derived from an EMBL/GenBank/DDBJ whole genome shotgun (WGS) entry which is preliminary data.</text>
</comment>
<protein>
    <submittedName>
        <fullName evidence="1">Uncharacterized protein</fullName>
    </submittedName>
</protein>
<evidence type="ECO:0000313" key="1">
    <source>
        <dbReference type="EMBL" id="KKN01079.1"/>
    </source>
</evidence>
<name>A0A0F9M5W1_9ZZZZ</name>